<organism evidence="3 4">
    <name type="scientific">Alkalibacterium subtropicum</name>
    <dbReference type="NCBI Taxonomy" id="753702"/>
    <lineage>
        <taxon>Bacteria</taxon>
        <taxon>Bacillati</taxon>
        <taxon>Bacillota</taxon>
        <taxon>Bacilli</taxon>
        <taxon>Lactobacillales</taxon>
        <taxon>Carnobacteriaceae</taxon>
        <taxon>Alkalibacterium</taxon>
    </lineage>
</organism>
<gene>
    <name evidence="3" type="ORF">SAMN04488102_10572</name>
</gene>
<keyword evidence="1" id="KW-0472">Membrane</keyword>
<evidence type="ECO:0000256" key="1">
    <source>
        <dbReference type="SAM" id="Phobius"/>
    </source>
</evidence>
<dbReference type="Proteomes" id="UP000199612">
    <property type="component" value="Unassembled WGS sequence"/>
</dbReference>
<sequence>MLYKTHLAVTYAATLPVLASTGSLTAGNIIALGIGSILPDIDHPKSFIGNRTRGVSDGMGMVFGHRGLAHSVAGVIFFLLTAHFLLTSLHCR</sequence>
<dbReference type="InterPro" id="IPR007404">
    <property type="entry name" value="YdjM-like"/>
</dbReference>
<evidence type="ECO:0000313" key="4">
    <source>
        <dbReference type="Proteomes" id="UP000199612"/>
    </source>
</evidence>
<dbReference type="AlphaFoldDB" id="A0A1I1IDY1"/>
<dbReference type="STRING" id="753702.SAMN04488102_10572"/>
<feature type="chain" id="PRO_5038828716" evidence="2">
    <location>
        <begin position="20"/>
        <end position="92"/>
    </location>
</feature>
<dbReference type="GO" id="GO:0016787">
    <property type="term" value="F:hydrolase activity"/>
    <property type="evidence" value="ECO:0007669"/>
    <property type="project" value="UniProtKB-KW"/>
</dbReference>
<reference evidence="4" key="1">
    <citation type="submission" date="2016-10" db="EMBL/GenBank/DDBJ databases">
        <authorList>
            <person name="Varghese N."/>
            <person name="Submissions S."/>
        </authorList>
    </citation>
    <scope>NUCLEOTIDE SEQUENCE [LARGE SCALE GENOMIC DNA]</scope>
    <source>
        <strain evidence="4">DSM 23664</strain>
    </source>
</reference>
<feature type="transmembrane region" description="Helical" evidence="1">
    <location>
        <begin position="68"/>
        <end position="86"/>
    </location>
</feature>
<keyword evidence="3" id="KW-0378">Hydrolase</keyword>
<feature type="signal peptide" evidence="2">
    <location>
        <begin position="1"/>
        <end position="19"/>
    </location>
</feature>
<accession>A0A1I1IDY1</accession>
<keyword evidence="1" id="KW-1133">Transmembrane helix</keyword>
<dbReference type="RefSeq" id="WP_218147226.1">
    <property type="nucleotide sequence ID" value="NZ_FOLT01000005.1"/>
</dbReference>
<name>A0A1I1IDY1_9LACT</name>
<keyword evidence="4" id="KW-1185">Reference proteome</keyword>
<dbReference type="Pfam" id="PF04307">
    <property type="entry name" value="YdjM"/>
    <property type="match status" value="1"/>
</dbReference>
<evidence type="ECO:0000256" key="2">
    <source>
        <dbReference type="SAM" id="SignalP"/>
    </source>
</evidence>
<keyword evidence="1" id="KW-0812">Transmembrane</keyword>
<protein>
    <submittedName>
        <fullName evidence="3">LexA-binding, inner membrane-associated putative hydrolase</fullName>
    </submittedName>
</protein>
<proteinExistence type="predicted"/>
<keyword evidence="2" id="KW-0732">Signal</keyword>
<dbReference type="EMBL" id="FOLT01000005">
    <property type="protein sequence ID" value="SFC34444.1"/>
    <property type="molecule type" value="Genomic_DNA"/>
</dbReference>
<evidence type="ECO:0000313" key="3">
    <source>
        <dbReference type="EMBL" id="SFC34444.1"/>
    </source>
</evidence>